<sequence>MSGELAMDTSGYKQVNIKKYCHKWSMSNFRFYLEQTQITNLKSPTFSSGANDTHEWCLTVHLNGVDEESKDYLSVNVGLLSCPKSPVFTKFQLWIINTEGEKSQEMKSSKFFRFLQNQHWGFKRFILRDFLLSQEPWLRPDGKLTLLCKLSVVEDSSSEGTRARIQVPRCKMADELGELWENSLFTDCCVVVAGQEFQAHKAILAARSPVFRAMFEHDMKERRTNRVEIRDLEPQVFKAMMGFIYTGKAPDLHSMADAVLAAADKYGLERLKIMCEDALCRDLSVENAAHTLILADLHSAGHLKTHALDFITAHASKVSETSSWKAMVGSYPHLVAEAFSSLAFAQLFAGAPIQTPEAIIGSSQLGTTELFQKQQPALVPRTPG</sequence>
<dbReference type="InterPro" id="IPR008974">
    <property type="entry name" value="TRAF-like"/>
</dbReference>
<feature type="domain" description="MATH" evidence="3">
    <location>
        <begin position="19"/>
        <end position="150"/>
    </location>
</feature>
<dbReference type="PROSITE" id="PS50097">
    <property type="entry name" value="BTB"/>
    <property type="match status" value="1"/>
</dbReference>
<dbReference type="AlphaFoldDB" id="A0A9J7K031"/>
<proteinExistence type="inferred from homology"/>
<dbReference type="PANTHER" id="PTHR24413">
    <property type="entry name" value="SPECKLE-TYPE POZ PROTEIN"/>
    <property type="match status" value="1"/>
</dbReference>
<evidence type="ECO:0000313" key="4">
    <source>
        <dbReference type="Proteomes" id="UP001108280"/>
    </source>
</evidence>
<dbReference type="InterPro" id="IPR002083">
    <property type="entry name" value="MATH/TRAF_dom"/>
</dbReference>
<dbReference type="SUPFAM" id="SSF49599">
    <property type="entry name" value="TRAF domain-like"/>
    <property type="match status" value="1"/>
</dbReference>
<dbReference type="InterPro" id="IPR000210">
    <property type="entry name" value="BTB/POZ_dom"/>
</dbReference>
<dbReference type="PROSITE" id="PS50144">
    <property type="entry name" value="MATH"/>
    <property type="match status" value="1"/>
</dbReference>
<dbReference type="SMART" id="SM00225">
    <property type="entry name" value="BTB"/>
    <property type="match status" value="1"/>
</dbReference>
<evidence type="ECO:0000259" key="3">
    <source>
        <dbReference type="PROSITE" id="PS50144"/>
    </source>
</evidence>
<dbReference type="RefSeq" id="XP_027287191.1">
    <property type="nucleotide sequence ID" value="XM_027431390.1"/>
</dbReference>
<reference evidence="4" key="1">
    <citation type="journal article" date="2018" name="Biotechnol. Bioeng.">
        <title>A reference genome of the Chinese hamster based on a hybrid assembly strategy.</title>
        <authorList>
            <person name="Rupp O."/>
            <person name="MacDonald M.L."/>
            <person name="Li S."/>
            <person name="Dhiman H."/>
            <person name="Polson S."/>
            <person name="Griep S."/>
            <person name="Heffner K."/>
            <person name="Hernandez I."/>
            <person name="Brinkrolf K."/>
            <person name="Jadhav V."/>
            <person name="Samoudi M."/>
            <person name="Hao H."/>
            <person name="Kingham B."/>
            <person name="Goesmann A."/>
            <person name="Betenbaugh M.J."/>
            <person name="Lewis N.E."/>
            <person name="Borth N."/>
            <person name="Lee K.H."/>
        </authorList>
    </citation>
    <scope>NUCLEOTIDE SEQUENCE [LARGE SCALE GENOMIC DNA]</scope>
    <source>
        <strain evidence="4">17A/GY</strain>
    </source>
</reference>
<organism evidence="4 5">
    <name type="scientific">Cricetulus griseus</name>
    <name type="common">Chinese hamster</name>
    <name type="synonym">Cricetulus barabensis griseus</name>
    <dbReference type="NCBI Taxonomy" id="10029"/>
    <lineage>
        <taxon>Eukaryota</taxon>
        <taxon>Metazoa</taxon>
        <taxon>Chordata</taxon>
        <taxon>Craniata</taxon>
        <taxon>Vertebrata</taxon>
        <taxon>Euteleostomi</taxon>
        <taxon>Mammalia</taxon>
        <taxon>Eutheria</taxon>
        <taxon>Euarchontoglires</taxon>
        <taxon>Glires</taxon>
        <taxon>Rodentia</taxon>
        <taxon>Myomorpha</taxon>
        <taxon>Muroidea</taxon>
        <taxon>Cricetidae</taxon>
        <taxon>Cricetinae</taxon>
        <taxon>Cricetulus</taxon>
    </lineage>
</organism>
<evidence type="ECO:0000313" key="5">
    <source>
        <dbReference type="RefSeq" id="XP_027287191.1"/>
    </source>
</evidence>
<dbReference type="KEGG" id="cge:100763306"/>
<reference evidence="5" key="3">
    <citation type="submission" date="2025-08" db="UniProtKB">
        <authorList>
            <consortium name="RefSeq"/>
        </authorList>
    </citation>
    <scope>IDENTIFICATION</scope>
    <source>
        <strain evidence="5">17A/GY</strain>
        <tissue evidence="5">Liver</tissue>
    </source>
</reference>
<feature type="domain" description="BTB" evidence="2">
    <location>
        <begin position="186"/>
        <end position="248"/>
    </location>
</feature>
<dbReference type="Gene3D" id="6.20.250.50">
    <property type="match status" value="1"/>
</dbReference>
<accession>A0A9J7K031</accession>
<name>A0A9J7K031_CRIGR</name>
<dbReference type="CDD" id="cd18279">
    <property type="entry name" value="BTB_POZ_SPOP-like"/>
    <property type="match status" value="1"/>
</dbReference>
<comment type="similarity">
    <text evidence="1">Belongs to the Tdpoz family.</text>
</comment>
<gene>
    <name evidence="5" type="primary">LOC100763306</name>
</gene>
<evidence type="ECO:0000259" key="2">
    <source>
        <dbReference type="PROSITE" id="PS50097"/>
    </source>
</evidence>
<dbReference type="InterPro" id="IPR011333">
    <property type="entry name" value="SKP1/BTB/POZ_sf"/>
</dbReference>
<protein>
    <submittedName>
        <fullName evidence="5">LOW QUALITY PROTEIN: speckle-type POZ protein-like isoform X2</fullName>
    </submittedName>
</protein>
<dbReference type="Proteomes" id="UP001108280">
    <property type="component" value="Chromosome 10"/>
</dbReference>
<dbReference type="Gene3D" id="2.60.210.10">
    <property type="entry name" value="Apoptosis, Tumor Necrosis Factor Receptor Associated Protein 2, Chain A"/>
    <property type="match status" value="1"/>
</dbReference>
<dbReference type="Pfam" id="PF22486">
    <property type="entry name" value="MATH_2"/>
    <property type="match status" value="1"/>
</dbReference>
<dbReference type="GeneID" id="100763306"/>
<dbReference type="OrthoDB" id="9620072at2759"/>
<reference evidence="4" key="2">
    <citation type="journal article" date="2020" name="Biotechnol. Bioeng.">
        <title>Chromosome-scale scaffolds for the Chinese hamster reference genome assembly to facilitate the study of the CHO epigenome.</title>
        <authorList>
            <person name="Hilliard W."/>
            <person name="MacDonald M."/>
            <person name="Lee K.H."/>
        </authorList>
    </citation>
    <scope>NUCLEOTIDE SEQUENCE [LARGE SCALE GENOMIC DNA]</scope>
    <source>
        <strain evidence="4">17A/GY</strain>
    </source>
</reference>
<dbReference type="Gene3D" id="6.10.250.3030">
    <property type="match status" value="1"/>
</dbReference>
<dbReference type="Gene3D" id="3.30.710.10">
    <property type="entry name" value="Potassium Channel Kv1.1, Chain A"/>
    <property type="match status" value="1"/>
</dbReference>
<dbReference type="Pfam" id="PF00651">
    <property type="entry name" value="BTB"/>
    <property type="match status" value="1"/>
</dbReference>
<keyword evidence="4" id="KW-1185">Reference proteome</keyword>
<dbReference type="SUPFAM" id="SSF54695">
    <property type="entry name" value="POZ domain"/>
    <property type="match status" value="1"/>
</dbReference>
<dbReference type="FunFam" id="2.60.210.10:FF:000003">
    <property type="entry name" value="Speckle-type POZ protein-like a"/>
    <property type="match status" value="1"/>
</dbReference>
<dbReference type="GO" id="GO:0030163">
    <property type="term" value="P:protein catabolic process"/>
    <property type="evidence" value="ECO:0007669"/>
    <property type="project" value="UniProtKB-ARBA"/>
</dbReference>
<dbReference type="FunFam" id="3.30.710.10:FF:000008">
    <property type="entry name" value="Speckle-type POZ protein-like a"/>
    <property type="match status" value="1"/>
</dbReference>
<evidence type="ECO:0000256" key="1">
    <source>
        <dbReference type="ARBA" id="ARBA00010846"/>
    </source>
</evidence>